<keyword evidence="4" id="KW-0274">FAD</keyword>
<keyword evidence="3" id="KW-0285">Flavoprotein</keyword>
<dbReference type="InterPro" id="IPR023209">
    <property type="entry name" value="DAO"/>
</dbReference>
<dbReference type="SUPFAM" id="SSF54373">
    <property type="entry name" value="FAD-linked reductases, C-terminal domain"/>
    <property type="match status" value="1"/>
</dbReference>
<dbReference type="Pfam" id="PF01266">
    <property type="entry name" value="DAO"/>
    <property type="match status" value="1"/>
</dbReference>
<sequence>MVIKWSLARILFLSIIGLTIATSIHGKIVHSRNSPNNKPSESSHPAKSYSDSRHGRIARSAESISANPPAIALPESGPAGPVSDGSSSLVTATEQELNIGIVGEGVVGLSTATAILELNPKAKITIYHDKPFEEILSRGIAGLFRVDDGSDINKLYGNDTFVRLAQLWREYGGLSGVQLLSGHIVSTDKRKLNDQEGNYGKIVTNFRWLKDEELHGVNSVFGYGPNITAGIHYTAFTSEGIRYCPFMKQQLLAKGVKFVQKKLASVDDLAEEGHPIVVNCGGFNGGELAGDDAGNMIPIRGVLLKMDASWHKHFLYLDYTTITIPTIDTVYVGTVKQEGVDGPMHILPEDVEDVWRRYEPIQPALRRARQIGHFVGIRPGRKQIRVEAEDRTTKSGKKYRLVHNYGHGGNGFTLAYGSGLHAAHLALGVKTDRYDGIVPSPLLKDPVKKTWKKAEEFYKEGLNLKSG</sequence>
<evidence type="ECO:0000313" key="9">
    <source>
        <dbReference type="EMBL" id="PAV77314.1"/>
    </source>
</evidence>
<protein>
    <recommendedName>
        <fullName evidence="8">FAD dependent oxidoreductase domain-containing protein</fullName>
    </recommendedName>
</protein>
<dbReference type="AlphaFoldDB" id="A0A2A2KTS1"/>
<organism evidence="9 10">
    <name type="scientific">Diploscapter pachys</name>
    <dbReference type="NCBI Taxonomy" id="2018661"/>
    <lineage>
        <taxon>Eukaryota</taxon>
        <taxon>Metazoa</taxon>
        <taxon>Ecdysozoa</taxon>
        <taxon>Nematoda</taxon>
        <taxon>Chromadorea</taxon>
        <taxon>Rhabditida</taxon>
        <taxon>Rhabditina</taxon>
        <taxon>Rhabditomorpha</taxon>
        <taxon>Rhabditoidea</taxon>
        <taxon>Rhabditidae</taxon>
        <taxon>Diploscapter</taxon>
    </lineage>
</organism>
<comment type="similarity">
    <text evidence="2">Belongs to the DAMOX/DASOX family.</text>
</comment>
<proteinExistence type="inferred from homology"/>
<feature type="compositionally biased region" description="Polar residues" evidence="6">
    <location>
        <begin position="31"/>
        <end position="45"/>
    </location>
</feature>
<comment type="cofactor">
    <cofactor evidence="1">
        <name>FAD</name>
        <dbReference type="ChEBI" id="CHEBI:57692"/>
    </cofactor>
</comment>
<dbReference type="GO" id="GO:0019478">
    <property type="term" value="P:D-amino acid catabolic process"/>
    <property type="evidence" value="ECO:0007669"/>
    <property type="project" value="TreeGrafter"/>
</dbReference>
<dbReference type="OrthoDB" id="2015447at2759"/>
<dbReference type="Gene3D" id="3.40.50.720">
    <property type="entry name" value="NAD(P)-binding Rossmann-like Domain"/>
    <property type="match status" value="1"/>
</dbReference>
<keyword evidence="10" id="KW-1185">Reference proteome</keyword>
<evidence type="ECO:0000256" key="4">
    <source>
        <dbReference type="ARBA" id="ARBA00022827"/>
    </source>
</evidence>
<evidence type="ECO:0000259" key="8">
    <source>
        <dbReference type="Pfam" id="PF01266"/>
    </source>
</evidence>
<evidence type="ECO:0000256" key="3">
    <source>
        <dbReference type="ARBA" id="ARBA00022630"/>
    </source>
</evidence>
<evidence type="ECO:0000256" key="7">
    <source>
        <dbReference type="SAM" id="SignalP"/>
    </source>
</evidence>
<evidence type="ECO:0000256" key="1">
    <source>
        <dbReference type="ARBA" id="ARBA00001974"/>
    </source>
</evidence>
<comment type="caution">
    <text evidence="9">The sequence shown here is derived from an EMBL/GenBank/DDBJ whole genome shotgun (WGS) entry which is preliminary data.</text>
</comment>
<dbReference type="Gene3D" id="3.30.9.10">
    <property type="entry name" value="D-Amino Acid Oxidase, subunit A, domain 2"/>
    <property type="match status" value="1"/>
</dbReference>
<dbReference type="Proteomes" id="UP000218231">
    <property type="component" value="Unassembled WGS sequence"/>
</dbReference>
<evidence type="ECO:0000256" key="5">
    <source>
        <dbReference type="ARBA" id="ARBA00023002"/>
    </source>
</evidence>
<dbReference type="STRING" id="2018661.A0A2A2KTS1"/>
<dbReference type="PANTHER" id="PTHR11530:SF6">
    <property type="entry name" value="D-ASPARTATE OXIDASE 3"/>
    <property type="match status" value="1"/>
</dbReference>
<feature type="domain" description="FAD dependent oxidoreductase" evidence="8">
    <location>
        <begin position="99"/>
        <end position="425"/>
    </location>
</feature>
<feature type="chain" id="PRO_5012019480" description="FAD dependent oxidoreductase domain-containing protein" evidence="7">
    <location>
        <begin position="22"/>
        <end position="467"/>
    </location>
</feature>
<keyword evidence="7" id="KW-0732">Signal</keyword>
<name>A0A2A2KTS1_9BILA</name>
<keyword evidence="5" id="KW-0560">Oxidoreductase</keyword>
<feature type="region of interest" description="Disordered" evidence="6">
    <location>
        <begin position="68"/>
        <end position="87"/>
    </location>
</feature>
<dbReference type="PANTHER" id="PTHR11530">
    <property type="entry name" value="D-AMINO ACID OXIDASE"/>
    <property type="match status" value="1"/>
</dbReference>
<evidence type="ECO:0000313" key="10">
    <source>
        <dbReference type="Proteomes" id="UP000218231"/>
    </source>
</evidence>
<gene>
    <name evidence="9" type="ORF">WR25_21115</name>
</gene>
<feature type="signal peptide" evidence="7">
    <location>
        <begin position="1"/>
        <end position="21"/>
    </location>
</feature>
<feature type="region of interest" description="Disordered" evidence="6">
    <location>
        <begin position="31"/>
        <end position="54"/>
    </location>
</feature>
<reference evidence="9 10" key="1">
    <citation type="journal article" date="2017" name="Curr. Biol.">
        <title>Genome architecture and evolution of a unichromosomal asexual nematode.</title>
        <authorList>
            <person name="Fradin H."/>
            <person name="Zegar C."/>
            <person name="Gutwein M."/>
            <person name="Lucas J."/>
            <person name="Kovtun M."/>
            <person name="Corcoran D."/>
            <person name="Baugh L.R."/>
            <person name="Kiontke K."/>
            <person name="Gunsalus K."/>
            <person name="Fitch D.H."/>
            <person name="Piano F."/>
        </authorList>
    </citation>
    <scope>NUCLEOTIDE SEQUENCE [LARGE SCALE GENOMIC DNA]</scope>
    <source>
        <strain evidence="9">PF1309</strain>
    </source>
</reference>
<accession>A0A2A2KTS1</accession>
<dbReference type="SUPFAM" id="SSF51971">
    <property type="entry name" value="Nucleotide-binding domain"/>
    <property type="match status" value="1"/>
</dbReference>
<evidence type="ECO:0000256" key="6">
    <source>
        <dbReference type="SAM" id="MobiDB-lite"/>
    </source>
</evidence>
<dbReference type="GO" id="GO:0071949">
    <property type="term" value="F:FAD binding"/>
    <property type="evidence" value="ECO:0007669"/>
    <property type="project" value="InterPro"/>
</dbReference>
<dbReference type="GO" id="GO:0003884">
    <property type="term" value="F:D-amino-acid oxidase activity"/>
    <property type="evidence" value="ECO:0007669"/>
    <property type="project" value="InterPro"/>
</dbReference>
<dbReference type="InterPro" id="IPR006076">
    <property type="entry name" value="FAD-dep_OxRdtase"/>
</dbReference>
<dbReference type="GO" id="GO:0005737">
    <property type="term" value="C:cytoplasm"/>
    <property type="evidence" value="ECO:0007669"/>
    <property type="project" value="TreeGrafter"/>
</dbReference>
<dbReference type="EMBL" id="LIAE01007729">
    <property type="protein sequence ID" value="PAV77314.1"/>
    <property type="molecule type" value="Genomic_DNA"/>
</dbReference>
<evidence type="ECO:0000256" key="2">
    <source>
        <dbReference type="ARBA" id="ARBA00006730"/>
    </source>
</evidence>